<reference evidence="2 3" key="1">
    <citation type="submission" date="2019-11" db="EMBL/GenBank/DDBJ databases">
        <title>Novel species isolated from a subtropical stream in China.</title>
        <authorList>
            <person name="Lu H."/>
        </authorList>
    </citation>
    <scope>NUCLEOTIDE SEQUENCE [LARGE SCALE GENOMIC DNA]</scope>
    <source>
        <strain evidence="2 3">FT26W</strain>
    </source>
</reference>
<dbReference type="InterPro" id="IPR001478">
    <property type="entry name" value="PDZ"/>
</dbReference>
<dbReference type="Pfam" id="PF05299">
    <property type="entry name" value="Peptidase_M61"/>
    <property type="match status" value="1"/>
</dbReference>
<protein>
    <submittedName>
        <fullName evidence="2">M61 family peptidase</fullName>
    </submittedName>
</protein>
<dbReference type="SUPFAM" id="SSF50156">
    <property type="entry name" value="PDZ domain-like"/>
    <property type="match status" value="1"/>
</dbReference>
<dbReference type="Gene3D" id="1.10.390.10">
    <property type="entry name" value="Neutral Protease Domain 2"/>
    <property type="match status" value="1"/>
</dbReference>
<dbReference type="Gene3D" id="2.30.42.10">
    <property type="match status" value="1"/>
</dbReference>
<dbReference type="InterPro" id="IPR036034">
    <property type="entry name" value="PDZ_sf"/>
</dbReference>
<dbReference type="Gene3D" id="2.60.40.3650">
    <property type="match status" value="1"/>
</dbReference>
<gene>
    <name evidence="2" type="ORF">GJ698_17225</name>
</gene>
<organism evidence="2 3">
    <name type="scientific">Duganella aquatilis</name>
    <dbReference type="NCBI Taxonomy" id="2666082"/>
    <lineage>
        <taxon>Bacteria</taxon>
        <taxon>Pseudomonadati</taxon>
        <taxon>Pseudomonadota</taxon>
        <taxon>Betaproteobacteria</taxon>
        <taxon>Burkholderiales</taxon>
        <taxon>Oxalobacteraceae</taxon>
        <taxon>Telluria group</taxon>
        <taxon>Duganella</taxon>
    </lineage>
</organism>
<dbReference type="PROSITE" id="PS50106">
    <property type="entry name" value="PDZ"/>
    <property type="match status" value="1"/>
</dbReference>
<feature type="domain" description="PDZ" evidence="1">
    <location>
        <begin position="500"/>
        <end position="574"/>
    </location>
</feature>
<evidence type="ECO:0000313" key="2">
    <source>
        <dbReference type="EMBL" id="MRW85820.1"/>
    </source>
</evidence>
<dbReference type="AlphaFoldDB" id="A0A844DD17"/>
<dbReference type="Proteomes" id="UP000439986">
    <property type="component" value="Unassembled WGS sequence"/>
</dbReference>
<keyword evidence="3" id="KW-1185">Reference proteome</keyword>
<dbReference type="EMBL" id="WKJL01000012">
    <property type="protein sequence ID" value="MRW85820.1"/>
    <property type="molecule type" value="Genomic_DNA"/>
</dbReference>
<name>A0A844DD17_9BURK</name>
<dbReference type="Pfam" id="PF00595">
    <property type="entry name" value="PDZ"/>
    <property type="match status" value="1"/>
</dbReference>
<dbReference type="SMART" id="SM00228">
    <property type="entry name" value="PDZ"/>
    <property type="match status" value="1"/>
</dbReference>
<dbReference type="InterPro" id="IPR040756">
    <property type="entry name" value="Peptidase_M61_N"/>
</dbReference>
<comment type="caution">
    <text evidence="2">The sequence shown here is derived from an EMBL/GenBank/DDBJ whole genome shotgun (WGS) entry which is preliminary data.</text>
</comment>
<evidence type="ECO:0000259" key="1">
    <source>
        <dbReference type="PROSITE" id="PS50106"/>
    </source>
</evidence>
<dbReference type="Pfam" id="PF17899">
    <property type="entry name" value="Peptidase_M61_N"/>
    <property type="match status" value="1"/>
</dbReference>
<sequence length="607" mass="66030">MHRSRAGLSCPDLHSWKVDMFDPVGLAAITMMVDLRDAPHKLYHAVELIPVAPGPLTLAYPQWLPSEHAPGPVENHVGLTISGDGQAIPWTRDPYDAYLYHLTVPQGVSAIRIQSDFITTDSGSARGGVASADLAALSWNSMLLYPYTGPQTQAGAIMVKPGVTLPAGWRYATSLPQEDGVFKPVSLEQLVDSPLIAGRNFREVEVAPHHYLDMVADTPEDLAVSDAQIGQLRQLVGQSGYLFRSRHYGDFRFLMTLSDKVSGLAVDHHESLDSRRPAKFMVDADMRALYGNFLPHDFVHSWNGKYRRPAGLTAPNFQQAVDTSGLWVYEGLTDYLGGVLTARAGIWTREQYLASLAETAARYSHRPGRAWRDLQDTATMAMTLWQKGDGAYGSLRRDGFDFYGEGALVWLDVDVTIRQLTAGHKSLDDFVALFHGAGGDTSAKVLPYSFDDLVAALNTVAPHDWRGFLQTRLHALGPDAPLGGVTGGGYRLVYRPTSARKASGLLYSLGMEVGQGGVVADLLPDSAAWRAGLAPGMKIDQVNGVAYTTAALRQAIRDAQRTTTPVALTVAGAAMTLDYHDGERFPVLERIPGSPDLLGDILKPRNQ</sequence>
<proteinExistence type="predicted"/>
<evidence type="ECO:0000313" key="3">
    <source>
        <dbReference type="Proteomes" id="UP000439986"/>
    </source>
</evidence>
<dbReference type="InterPro" id="IPR024191">
    <property type="entry name" value="Peptidase_M61"/>
</dbReference>
<dbReference type="InterPro" id="IPR007963">
    <property type="entry name" value="Peptidase_M61_catalytic"/>
</dbReference>
<accession>A0A844DD17</accession>
<dbReference type="InterPro" id="IPR027268">
    <property type="entry name" value="Peptidase_M4/M1_CTD_sf"/>
</dbReference>
<dbReference type="PIRSF" id="PIRSF016493">
    <property type="entry name" value="Glycyl_aminpptds"/>
    <property type="match status" value="1"/>
</dbReference>